<evidence type="ECO:0008006" key="4">
    <source>
        <dbReference type="Google" id="ProtNLM"/>
    </source>
</evidence>
<sequence length="53" mass="5949">MSQYIPTLDPIDSTSSRDERTVKKLTGMPLVATWAVLIAAPWVVIYQVVQFVL</sequence>
<evidence type="ECO:0000313" key="2">
    <source>
        <dbReference type="EMBL" id="MBP2292451.1"/>
    </source>
</evidence>
<accession>A0ABS4SIR5</accession>
<dbReference type="RefSeq" id="WP_209766312.1">
    <property type="nucleotide sequence ID" value="NZ_JAGINP010000006.1"/>
</dbReference>
<evidence type="ECO:0000256" key="1">
    <source>
        <dbReference type="SAM" id="Phobius"/>
    </source>
</evidence>
<reference evidence="2 3" key="1">
    <citation type="submission" date="2021-03" db="EMBL/GenBank/DDBJ databases">
        <title>Genomic Encyclopedia of Type Strains, Phase III (KMG-III): the genomes of soil and plant-associated and newly described type strains.</title>
        <authorList>
            <person name="Whitman W."/>
        </authorList>
    </citation>
    <scope>NUCLEOTIDE SEQUENCE [LARGE SCALE GENOMIC DNA]</scope>
    <source>
        <strain evidence="2 3">IMMIB AFH-6</strain>
    </source>
</reference>
<keyword evidence="3" id="KW-1185">Reference proteome</keyword>
<proteinExistence type="predicted"/>
<keyword evidence="1" id="KW-0812">Transmembrane</keyword>
<dbReference type="Proteomes" id="UP000781958">
    <property type="component" value="Unassembled WGS sequence"/>
</dbReference>
<evidence type="ECO:0000313" key="3">
    <source>
        <dbReference type="Proteomes" id="UP000781958"/>
    </source>
</evidence>
<keyword evidence="1" id="KW-1133">Transmembrane helix</keyword>
<organism evidence="2 3">
    <name type="scientific">Azospirillum rugosum</name>
    <dbReference type="NCBI Taxonomy" id="416170"/>
    <lineage>
        <taxon>Bacteria</taxon>
        <taxon>Pseudomonadati</taxon>
        <taxon>Pseudomonadota</taxon>
        <taxon>Alphaproteobacteria</taxon>
        <taxon>Rhodospirillales</taxon>
        <taxon>Azospirillaceae</taxon>
        <taxon>Azospirillum</taxon>
    </lineage>
</organism>
<keyword evidence="1" id="KW-0472">Membrane</keyword>
<feature type="transmembrane region" description="Helical" evidence="1">
    <location>
        <begin position="30"/>
        <end position="49"/>
    </location>
</feature>
<protein>
    <recommendedName>
        <fullName evidence="4">Carbohydrate ABC transporter permease</fullName>
    </recommendedName>
</protein>
<gene>
    <name evidence="2" type="ORF">J2851_002221</name>
</gene>
<comment type="caution">
    <text evidence="2">The sequence shown here is derived from an EMBL/GenBank/DDBJ whole genome shotgun (WGS) entry which is preliminary data.</text>
</comment>
<dbReference type="EMBL" id="JAGINP010000006">
    <property type="protein sequence ID" value="MBP2292451.1"/>
    <property type="molecule type" value="Genomic_DNA"/>
</dbReference>
<name>A0ABS4SIR5_9PROT</name>